<feature type="non-terminal residue" evidence="4">
    <location>
        <position position="1"/>
    </location>
</feature>
<evidence type="ECO:0000256" key="1">
    <source>
        <dbReference type="ARBA" id="ARBA00022505"/>
    </source>
</evidence>
<dbReference type="GO" id="GO:0005506">
    <property type="term" value="F:iron ion binding"/>
    <property type="evidence" value="ECO:0007669"/>
    <property type="project" value="InterPro"/>
</dbReference>
<dbReference type="Gene3D" id="3.30.365.10">
    <property type="entry name" value="Aldehyde oxidase/xanthine dehydrogenase, molybdopterin binding domain"/>
    <property type="match status" value="4"/>
</dbReference>
<evidence type="ECO:0000313" key="4">
    <source>
        <dbReference type="EMBL" id="SVA04388.1"/>
    </source>
</evidence>
<reference evidence="4" key="1">
    <citation type="submission" date="2018-05" db="EMBL/GenBank/DDBJ databases">
        <authorList>
            <person name="Lanie J.A."/>
            <person name="Ng W.-L."/>
            <person name="Kazmierczak K.M."/>
            <person name="Andrzejewski T.M."/>
            <person name="Davidsen T.M."/>
            <person name="Wayne K.J."/>
            <person name="Tettelin H."/>
            <person name="Glass J.I."/>
            <person name="Rusch D."/>
            <person name="Podicherti R."/>
            <person name="Tsui H.-C.T."/>
            <person name="Winkler M.E."/>
        </authorList>
    </citation>
    <scope>NUCLEOTIDE SEQUENCE</scope>
</reference>
<dbReference type="Pfam" id="PF01315">
    <property type="entry name" value="Ald_Xan_dh_C"/>
    <property type="match status" value="1"/>
</dbReference>
<feature type="domain" description="Aldehyde oxidase/xanthine dehydrogenase a/b hammerhead" evidence="3">
    <location>
        <begin position="24"/>
        <end position="148"/>
    </location>
</feature>
<gene>
    <name evidence="4" type="ORF">METZ01_LOCUS57242</name>
</gene>
<dbReference type="Gene3D" id="3.90.1170.50">
    <property type="entry name" value="Aldehyde oxidase/xanthine dehydrogenase, a/b hammerhead"/>
    <property type="match status" value="1"/>
</dbReference>
<accession>A0A381SM75</accession>
<dbReference type="SMART" id="SM01008">
    <property type="entry name" value="Ald_Xan_dh_C"/>
    <property type="match status" value="1"/>
</dbReference>
<evidence type="ECO:0000256" key="2">
    <source>
        <dbReference type="ARBA" id="ARBA00023002"/>
    </source>
</evidence>
<dbReference type="InterPro" id="IPR036856">
    <property type="entry name" value="Ald_Oxase/Xan_DH_a/b_sf"/>
</dbReference>
<keyword evidence="2" id="KW-0560">Oxidoreductase</keyword>
<dbReference type="Pfam" id="PF20256">
    <property type="entry name" value="MoCoBD_2"/>
    <property type="match status" value="1"/>
</dbReference>
<dbReference type="SUPFAM" id="SSF56003">
    <property type="entry name" value="Molybdenum cofactor-binding domain"/>
    <property type="match status" value="1"/>
</dbReference>
<dbReference type="InterPro" id="IPR000674">
    <property type="entry name" value="Ald_Oxase/Xan_DH_a/b"/>
</dbReference>
<dbReference type="PANTHER" id="PTHR11908">
    <property type="entry name" value="XANTHINE DEHYDROGENASE"/>
    <property type="match status" value="1"/>
</dbReference>
<dbReference type="InterPro" id="IPR037165">
    <property type="entry name" value="AldOxase/xan_DH_Mopterin-bd_sf"/>
</dbReference>
<sequence length="784" mass="84083">VTDDANPGYFGRSLARVEDDRLLRGAGRFVDDLDIPDVVDIAFVRSPYAHARILSIDVTAARAMPGVIAVYDGASVVDRIKPLTNSEELRVPEGIAALHPVVKTQPAPILAVDEINYVGQPIAMIVAETRYLVEDALEVIEVEYETLPVVLDMEAAVKPDAPLALQGETDNIGVHVRHGIGDVAAGIAAAAAVVEETFATQRYVAAPIETRGIVAQSDPFTGELLVWSTTQTPHRMRGHIAESIGLSVDDVRVQSVDVGGGFGQKGILVVEELLVPFAAHDLGRAVRWIADRHENLTADAHAREQVHHITLAADADGHLLAVKDRIMVNLGCRNMVGLVVPYNALCHLIGPYKVHNVDLEATGVITNTMFTSPYRGAGRPEATFAMERAMDRLAVKLGMEPAELRERNLIRPEEMPYRTGLLDRRGLPQEFDSGDYPEMLSRAVDMIGLFEFRQRQELARHEDRHLGVGFALYLEMTGLGPFEGARVEVMPSGRVRLYTGAPSQGQGHRTVFAQLLADALGVKFTDIDVVAGDTASIPYGVGTIASRALVTAGNAIDQAGVLLKQRILTHAAEFLEAEVTDMQLESSRISVKGTPSVGLSLAELIRTIPMLAGGSGSDGLSETSYFQPPNYATASGLHAAIVEVDPTTGRLDILDYVVVHEAGRIVNPMIADAQVVGGVGQGIGGALSEHMQYDDQGQPVTSTFMDYLMPVSSMVPEIRLDEIVCPSPTNPLGVKGLGEGGAVGPPAALANAVEDALRPFNAIVRSGPLSPSRIRDLVRDPNHS</sequence>
<dbReference type="GO" id="GO:0016491">
    <property type="term" value="F:oxidoreductase activity"/>
    <property type="evidence" value="ECO:0007669"/>
    <property type="project" value="UniProtKB-KW"/>
</dbReference>
<dbReference type="InterPro" id="IPR008274">
    <property type="entry name" value="AldOxase/xan_DH_MoCoBD1"/>
</dbReference>
<dbReference type="InterPro" id="IPR016208">
    <property type="entry name" value="Ald_Oxase/xanthine_DH-like"/>
</dbReference>
<name>A0A381SM75_9ZZZZ</name>
<dbReference type="AlphaFoldDB" id="A0A381SM75"/>
<dbReference type="PANTHER" id="PTHR11908:SF132">
    <property type="entry name" value="ALDEHYDE OXIDASE 1-RELATED"/>
    <property type="match status" value="1"/>
</dbReference>
<protein>
    <recommendedName>
        <fullName evidence="3">Aldehyde oxidase/xanthine dehydrogenase a/b hammerhead domain-containing protein</fullName>
    </recommendedName>
</protein>
<evidence type="ECO:0000259" key="3">
    <source>
        <dbReference type="SMART" id="SM01008"/>
    </source>
</evidence>
<dbReference type="SUPFAM" id="SSF54665">
    <property type="entry name" value="CO dehydrogenase molybdoprotein N-domain-like"/>
    <property type="match status" value="1"/>
</dbReference>
<proteinExistence type="predicted"/>
<dbReference type="EMBL" id="UINC01003220">
    <property type="protein sequence ID" value="SVA04388.1"/>
    <property type="molecule type" value="Genomic_DNA"/>
</dbReference>
<keyword evidence="1" id="KW-0500">Molybdenum</keyword>
<dbReference type="InterPro" id="IPR046867">
    <property type="entry name" value="AldOxase/xan_DH_MoCoBD2"/>
</dbReference>
<dbReference type="Pfam" id="PF02738">
    <property type="entry name" value="MoCoBD_1"/>
    <property type="match status" value="1"/>
</dbReference>
<organism evidence="4">
    <name type="scientific">marine metagenome</name>
    <dbReference type="NCBI Taxonomy" id="408172"/>
    <lineage>
        <taxon>unclassified sequences</taxon>
        <taxon>metagenomes</taxon>
        <taxon>ecological metagenomes</taxon>
    </lineage>
</organism>